<dbReference type="Pfam" id="PF02362">
    <property type="entry name" value="B3"/>
    <property type="match status" value="2"/>
</dbReference>
<accession>A0A5D2SCW4</accession>
<evidence type="ECO:0000256" key="4">
    <source>
        <dbReference type="ARBA" id="ARBA00023163"/>
    </source>
</evidence>
<evidence type="ECO:0000256" key="1">
    <source>
        <dbReference type="ARBA" id="ARBA00004123"/>
    </source>
</evidence>
<keyword evidence="3" id="KW-0238">DNA-binding</keyword>
<evidence type="ECO:0000256" key="2">
    <source>
        <dbReference type="ARBA" id="ARBA00023015"/>
    </source>
</evidence>
<dbReference type="Proteomes" id="UP000323597">
    <property type="component" value="Chromosome D12"/>
</dbReference>
<dbReference type="InterPro" id="IPR044837">
    <property type="entry name" value="REM16-like"/>
</dbReference>
<keyword evidence="8" id="KW-1185">Reference proteome</keyword>
<feature type="domain" description="TF-B3" evidence="6">
    <location>
        <begin position="235"/>
        <end position="333"/>
    </location>
</feature>
<reference evidence="7 8" key="1">
    <citation type="submission" date="2019-07" db="EMBL/GenBank/DDBJ databases">
        <title>WGS assembly of Gossypium mustelinum.</title>
        <authorList>
            <person name="Chen Z.J."/>
            <person name="Sreedasyam A."/>
            <person name="Ando A."/>
            <person name="Song Q."/>
            <person name="De L."/>
            <person name="Hulse-Kemp A."/>
            <person name="Ding M."/>
            <person name="Ye W."/>
            <person name="Kirkbride R."/>
            <person name="Jenkins J."/>
            <person name="Plott C."/>
            <person name="Lovell J."/>
            <person name="Lin Y.-M."/>
            <person name="Vaughn R."/>
            <person name="Liu B."/>
            <person name="Li W."/>
            <person name="Simpson S."/>
            <person name="Scheffler B."/>
            <person name="Saski C."/>
            <person name="Grover C."/>
            <person name="Hu G."/>
            <person name="Conover J."/>
            <person name="Carlson J."/>
            <person name="Shu S."/>
            <person name="Boston L."/>
            <person name="Williams M."/>
            <person name="Peterson D."/>
            <person name="Mcgee K."/>
            <person name="Jones D."/>
            <person name="Wendel J."/>
            <person name="Stelly D."/>
            <person name="Grimwood J."/>
            <person name="Schmutz J."/>
        </authorList>
    </citation>
    <scope>NUCLEOTIDE SEQUENCE [LARGE SCALE GENOMIC DNA]</scope>
    <source>
        <strain evidence="7">1408120.09</strain>
    </source>
</reference>
<organism evidence="7 8">
    <name type="scientific">Gossypium mustelinum</name>
    <name type="common">Cotton</name>
    <name type="synonym">Gossypium caicoense</name>
    <dbReference type="NCBI Taxonomy" id="34275"/>
    <lineage>
        <taxon>Eukaryota</taxon>
        <taxon>Viridiplantae</taxon>
        <taxon>Streptophyta</taxon>
        <taxon>Embryophyta</taxon>
        <taxon>Tracheophyta</taxon>
        <taxon>Spermatophyta</taxon>
        <taxon>Magnoliopsida</taxon>
        <taxon>eudicotyledons</taxon>
        <taxon>Gunneridae</taxon>
        <taxon>Pentapetalae</taxon>
        <taxon>rosids</taxon>
        <taxon>malvids</taxon>
        <taxon>Malvales</taxon>
        <taxon>Malvaceae</taxon>
        <taxon>Malvoideae</taxon>
        <taxon>Gossypium</taxon>
    </lineage>
</organism>
<feature type="domain" description="TF-B3" evidence="6">
    <location>
        <begin position="54"/>
        <end position="117"/>
    </location>
</feature>
<dbReference type="GO" id="GO:0005634">
    <property type="term" value="C:nucleus"/>
    <property type="evidence" value="ECO:0007669"/>
    <property type="project" value="UniProtKB-SubCell"/>
</dbReference>
<dbReference type="GO" id="GO:0003677">
    <property type="term" value="F:DNA binding"/>
    <property type="evidence" value="ECO:0007669"/>
    <property type="project" value="UniProtKB-KW"/>
</dbReference>
<dbReference type="InterPro" id="IPR015300">
    <property type="entry name" value="DNA-bd_pseudobarrel_sf"/>
</dbReference>
<dbReference type="EMBL" id="CM017660">
    <property type="protein sequence ID" value="TYI50028.1"/>
    <property type="molecule type" value="Genomic_DNA"/>
</dbReference>
<protein>
    <recommendedName>
        <fullName evidence="6">TF-B3 domain-containing protein</fullName>
    </recommendedName>
</protein>
<name>A0A5D2SCW4_GOSMU</name>
<evidence type="ECO:0000259" key="6">
    <source>
        <dbReference type="PROSITE" id="PS50863"/>
    </source>
</evidence>
<dbReference type="AlphaFoldDB" id="A0A5D2SCW4"/>
<evidence type="ECO:0000313" key="8">
    <source>
        <dbReference type="Proteomes" id="UP000323597"/>
    </source>
</evidence>
<dbReference type="InterPro" id="IPR003340">
    <property type="entry name" value="B3_DNA-bd"/>
</dbReference>
<evidence type="ECO:0000256" key="5">
    <source>
        <dbReference type="ARBA" id="ARBA00023242"/>
    </source>
</evidence>
<dbReference type="Gene3D" id="2.40.330.10">
    <property type="entry name" value="DNA-binding pseudobarrel domain"/>
    <property type="match status" value="2"/>
</dbReference>
<comment type="subcellular location">
    <subcellularLocation>
        <location evidence="1">Nucleus</location>
    </subcellularLocation>
</comment>
<sequence length="341" mass="38670">MADLTPSTLQFKRLRPRRKYVTAACTIAAACIQAVCTQQNHHNSRHFNKNITATWLAIFQHKYYSNPKNKDRNAYLYGGWREFVEDNHLNVGDVCVFELIKLLEILMKVVINLLVENTSKACDSLAFGSIDSRVNTRSLVSDAEPNCQQSLCPSSSGESKDLTDSYIETLDDSPLDQETQKLTPRCIQPCELKYSAEDDSGRKSGARRCLKPDPVYQKQRACIGGGAFRTSNSSFSVVIHPSYVGSCSALHIPKEFGKRYLKKSGEMMLRIEDGRTWTVEYERRARNKGRKAEFKSNSWGQFTIDNELEVGDVCVFELINENGNLLEVAFRKLYSSKLINY</sequence>
<proteinExistence type="predicted"/>
<dbReference type="SMART" id="SM01019">
    <property type="entry name" value="B3"/>
    <property type="match status" value="2"/>
</dbReference>
<evidence type="ECO:0000313" key="7">
    <source>
        <dbReference type="EMBL" id="TYI50028.1"/>
    </source>
</evidence>
<dbReference type="SUPFAM" id="SSF101936">
    <property type="entry name" value="DNA-binding pseudobarrel domain"/>
    <property type="match status" value="2"/>
</dbReference>
<gene>
    <name evidence="7" type="ORF">E1A91_D12G073800v1</name>
</gene>
<dbReference type="PROSITE" id="PS50863">
    <property type="entry name" value="B3"/>
    <property type="match status" value="2"/>
</dbReference>
<dbReference type="PANTHER" id="PTHR31391">
    <property type="entry name" value="B3 DOMAIN-CONTAINING PROTEIN OS11G0197600-RELATED"/>
    <property type="match status" value="1"/>
</dbReference>
<evidence type="ECO:0000256" key="3">
    <source>
        <dbReference type="ARBA" id="ARBA00023125"/>
    </source>
</evidence>
<keyword evidence="5" id="KW-0539">Nucleus</keyword>
<keyword evidence="4" id="KW-0804">Transcription</keyword>
<dbReference type="CDD" id="cd10017">
    <property type="entry name" value="B3_DNA"/>
    <property type="match status" value="2"/>
</dbReference>
<keyword evidence="2" id="KW-0805">Transcription regulation</keyword>